<evidence type="ECO:0000313" key="2">
    <source>
        <dbReference type="Proteomes" id="UP000478463"/>
    </source>
</evidence>
<dbReference type="InterPro" id="IPR049713">
    <property type="entry name" value="Pr6Pr-like"/>
</dbReference>
<reference evidence="1 2" key="1">
    <citation type="submission" date="2020-10" db="EMBL/GenBank/DDBJ databases">
        <title>Eggerthella sp. nov., isolated from human feces.</title>
        <authorList>
            <person name="Yajun G."/>
        </authorList>
    </citation>
    <scope>NUCLEOTIDE SEQUENCE [LARGE SCALE GENOMIC DNA]</scope>
    <source>
        <strain evidence="1 2">HF-1101</strain>
    </source>
</reference>
<sequence length="231" mass="25086">MRLRSRVASIAFKCLIVLVGAVGLLDQLGLFEGSFNPRFFFYFTNLSNAVAVAYFIGAIVHLVWHPGDGAAWAPRLKYAALMAVTVTCLVATFLLGGGVRLPDGSFSFAVLALHYLVPIGCVLDWLLFDEKGRMSKTGPLVWMVFPLAYFAYAIALVNLFGANMGYDGASRYPYPFIDIDANGAGTVAVTAAVLLAAFIALGYAYVGIDRLLARIGKRAGRRADEKRRDRS</sequence>
<dbReference type="RefSeq" id="WP_160941204.1">
    <property type="nucleotide sequence ID" value="NZ_CP063310.1"/>
</dbReference>
<name>A0A6L7INJ2_9ACTN</name>
<organism evidence="1 2">
    <name type="scientific">Eggerthella guodeyinii</name>
    <dbReference type="NCBI Taxonomy" id="2690837"/>
    <lineage>
        <taxon>Bacteria</taxon>
        <taxon>Bacillati</taxon>
        <taxon>Actinomycetota</taxon>
        <taxon>Coriobacteriia</taxon>
        <taxon>Eggerthellales</taxon>
        <taxon>Eggerthellaceae</taxon>
        <taxon>Eggerthella</taxon>
    </lineage>
</organism>
<evidence type="ECO:0000313" key="1">
    <source>
        <dbReference type="EMBL" id="QOS67713.1"/>
    </source>
</evidence>
<proteinExistence type="predicted"/>
<dbReference type="AlphaFoldDB" id="A0A6L7INJ2"/>
<dbReference type="EMBL" id="CP063310">
    <property type="protein sequence ID" value="QOS67713.1"/>
    <property type="molecule type" value="Genomic_DNA"/>
</dbReference>
<gene>
    <name evidence="1" type="ORF">GS424_014560</name>
</gene>
<dbReference type="NCBIfam" id="NF038065">
    <property type="entry name" value="Pr6Pr"/>
    <property type="match status" value="1"/>
</dbReference>
<accession>A0A6L7INJ2</accession>
<dbReference type="Proteomes" id="UP000478463">
    <property type="component" value="Chromosome"/>
</dbReference>
<dbReference type="KEGG" id="egd:GS424_014560"/>
<protein>
    <submittedName>
        <fullName evidence="1">Pr6Pr family membrane protein</fullName>
    </submittedName>
</protein>